<sequence>MQTQLTCPQCGTPYSAEVHQIVNSKRNPELKQQLLNGTLNVAVCPSCGAGGQMATLLLFHDPEHEMFMVHMPQDLNLDQAQREQMIGQLTKQAMDATPPEERRAYMFQPEIMLNWQTFMEKVLQTEGITPEMIAHQKSQSELLQTLIKADQDVQDVLLTERADEIDETFFAMLQSFMDMASQTNSEQDLLKITNLRYRLMTETAAGRRMEQQQMALHKLSQDAKKQGGLSPAILLEHILANQEQPHVVDGLVRAGQGALQYEFFSLLTAEIEKVEAAGDKAAAARLTAMREDLLKLYEGMQQQGQNMIEAALETLNLILQAPDKNQALAENVNKIDEAFMSVLVAKMNEAEQKDDIPQFQALNEIHALIYAQMEQTLPPHVQLLNQMVRAESPDEQVQLLNENESLISEELVQMIDQVLGQAEGGGQEELNGRLQSVKTLIQARL</sequence>
<accession>A0A3B0URB9</accession>
<proteinExistence type="predicted"/>
<protein>
    <recommendedName>
        <fullName evidence="1">CpXC domain-containing protein</fullName>
    </recommendedName>
</protein>
<dbReference type="Pfam" id="PF14353">
    <property type="entry name" value="CpXC"/>
    <property type="match status" value="1"/>
</dbReference>
<dbReference type="AlphaFoldDB" id="A0A3B0URB9"/>
<name>A0A3B0URB9_9ZZZZ</name>
<gene>
    <name evidence="2" type="ORF">MNBD_CHLOROFLEXI01-3165</name>
</gene>
<reference evidence="2" key="1">
    <citation type="submission" date="2018-06" db="EMBL/GenBank/DDBJ databases">
        <authorList>
            <person name="Zhirakovskaya E."/>
        </authorList>
    </citation>
    <scope>NUCLEOTIDE SEQUENCE</scope>
</reference>
<dbReference type="EMBL" id="UOEU01000086">
    <property type="protein sequence ID" value="VAW30793.1"/>
    <property type="molecule type" value="Genomic_DNA"/>
</dbReference>
<dbReference type="InterPro" id="IPR025682">
    <property type="entry name" value="CpXC_dom"/>
</dbReference>
<evidence type="ECO:0000259" key="1">
    <source>
        <dbReference type="Pfam" id="PF14353"/>
    </source>
</evidence>
<organism evidence="2">
    <name type="scientific">hydrothermal vent metagenome</name>
    <dbReference type="NCBI Taxonomy" id="652676"/>
    <lineage>
        <taxon>unclassified sequences</taxon>
        <taxon>metagenomes</taxon>
        <taxon>ecological metagenomes</taxon>
    </lineage>
</organism>
<evidence type="ECO:0000313" key="2">
    <source>
        <dbReference type="EMBL" id="VAW30793.1"/>
    </source>
</evidence>
<feature type="domain" description="CpXC" evidence="1">
    <location>
        <begin position="5"/>
        <end position="133"/>
    </location>
</feature>